<accession>G0J3W9</accession>
<evidence type="ECO:0000256" key="1">
    <source>
        <dbReference type="SAM" id="SignalP"/>
    </source>
</evidence>
<organism evidence="2 3">
    <name type="scientific">Cyclobacterium marinum (strain ATCC 25205 / DSM 745 / LMG 13164 / NCIMB 1802)</name>
    <name type="common">Flectobacillus marinus</name>
    <dbReference type="NCBI Taxonomy" id="880070"/>
    <lineage>
        <taxon>Bacteria</taxon>
        <taxon>Pseudomonadati</taxon>
        <taxon>Bacteroidota</taxon>
        <taxon>Cytophagia</taxon>
        <taxon>Cytophagales</taxon>
        <taxon>Cyclobacteriaceae</taxon>
        <taxon>Cyclobacterium</taxon>
    </lineage>
</organism>
<keyword evidence="3" id="KW-1185">Reference proteome</keyword>
<dbReference type="EMBL" id="CP002955">
    <property type="protein sequence ID" value="AEL25943.1"/>
    <property type="molecule type" value="Genomic_DNA"/>
</dbReference>
<dbReference type="eggNOG" id="ENOG5033HNU">
    <property type="taxonomic scope" value="Bacteria"/>
</dbReference>
<dbReference type="Proteomes" id="UP000001635">
    <property type="component" value="Chromosome"/>
</dbReference>
<keyword evidence="1" id="KW-0732">Signal</keyword>
<dbReference type="PROSITE" id="PS51257">
    <property type="entry name" value="PROKAR_LIPOPROTEIN"/>
    <property type="match status" value="1"/>
</dbReference>
<dbReference type="InterPro" id="IPR027829">
    <property type="entry name" value="DUF4625"/>
</dbReference>
<sequence length="148" mass="16860">MKSINKPILFVLSFMFILSSCQENAEPNLPSPTIDNLEIGLNNDEIGVIGEDFHLNADILAGELIEQVQIQINPIDEESYDAYWAFELTWEEYKGVRNTNVHKHFDIPEDAVEGVYDFLIIVTDQNGTITEEKRSITIYKEENLPTAP</sequence>
<dbReference type="KEGG" id="cmr:Cycma_2198"/>
<proteinExistence type="predicted"/>
<protein>
    <recommendedName>
        <fullName evidence="4">DUF4625 domain-containing protein</fullName>
    </recommendedName>
</protein>
<feature type="chain" id="PRO_5003400780" description="DUF4625 domain-containing protein" evidence="1">
    <location>
        <begin position="26"/>
        <end position="148"/>
    </location>
</feature>
<dbReference type="AlphaFoldDB" id="G0J3W9"/>
<dbReference type="OrthoDB" id="978436at2"/>
<dbReference type="HOGENOM" id="CLU_1755826_0_0_10"/>
<feature type="signal peptide" evidence="1">
    <location>
        <begin position="1"/>
        <end position="25"/>
    </location>
</feature>
<reference evidence="3" key="1">
    <citation type="submission" date="2011-07" db="EMBL/GenBank/DDBJ databases">
        <title>The complete genome of Cyclobacterium marinum DSM 745.</title>
        <authorList>
            <person name="Lucas S."/>
            <person name="Han J."/>
            <person name="Lapidus A."/>
            <person name="Bruce D."/>
            <person name="Goodwin L."/>
            <person name="Pitluck S."/>
            <person name="Peters L."/>
            <person name="Kyrpides N."/>
            <person name="Mavromatis K."/>
            <person name="Ivanova N."/>
            <person name="Ovchinnikova G."/>
            <person name="Chertkov O."/>
            <person name="Detter J.C."/>
            <person name="Tapia R."/>
            <person name="Han C."/>
            <person name="Land M."/>
            <person name="Hauser L."/>
            <person name="Markowitz V."/>
            <person name="Cheng J.-F."/>
            <person name="Hugenholtz P."/>
            <person name="Woyke T."/>
            <person name="Wu D."/>
            <person name="Tindall B."/>
            <person name="Schuetze A."/>
            <person name="Brambilla E."/>
            <person name="Klenk H.-P."/>
            <person name="Eisen J.A."/>
        </authorList>
    </citation>
    <scope>NUCLEOTIDE SEQUENCE [LARGE SCALE GENOMIC DNA]</scope>
    <source>
        <strain evidence="3">ATCC 25205 / DSM 745 / LMG 13164 / NCIMB 1802</strain>
    </source>
</reference>
<dbReference type="STRING" id="880070.Cycma_2198"/>
<dbReference type="Pfam" id="PF15418">
    <property type="entry name" value="DUF4625"/>
    <property type="match status" value="1"/>
</dbReference>
<dbReference type="RefSeq" id="WP_014020236.1">
    <property type="nucleotide sequence ID" value="NC_015914.1"/>
</dbReference>
<name>G0J3W9_CYCMS</name>
<evidence type="ECO:0008006" key="4">
    <source>
        <dbReference type="Google" id="ProtNLM"/>
    </source>
</evidence>
<gene>
    <name evidence="2" type="ordered locus">Cycma_2198</name>
</gene>
<evidence type="ECO:0000313" key="2">
    <source>
        <dbReference type="EMBL" id="AEL25943.1"/>
    </source>
</evidence>
<evidence type="ECO:0000313" key="3">
    <source>
        <dbReference type="Proteomes" id="UP000001635"/>
    </source>
</evidence>